<dbReference type="SUPFAM" id="SSF56059">
    <property type="entry name" value="Glutathione synthetase ATP-binding domain-like"/>
    <property type="match status" value="1"/>
</dbReference>
<organism evidence="1 2">
    <name type="scientific">Massilia phyllostachyos</name>
    <dbReference type="NCBI Taxonomy" id="2898585"/>
    <lineage>
        <taxon>Bacteria</taxon>
        <taxon>Pseudomonadati</taxon>
        <taxon>Pseudomonadota</taxon>
        <taxon>Betaproteobacteria</taxon>
        <taxon>Burkholderiales</taxon>
        <taxon>Oxalobacteraceae</taxon>
        <taxon>Telluria group</taxon>
        <taxon>Massilia</taxon>
    </lineage>
</organism>
<accession>A0ABS8QBQ5</accession>
<protein>
    <submittedName>
        <fullName evidence="1">STM4014 family protein</fullName>
    </submittedName>
</protein>
<dbReference type="Proteomes" id="UP001179361">
    <property type="component" value="Unassembled WGS sequence"/>
</dbReference>
<dbReference type="EMBL" id="JAJNOC010000011">
    <property type="protein sequence ID" value="MCD2519177.1"/>
    <property type="molecule type" value="Genomic_DNA"/>
</dbReference>
<comment type="caution">
    <text evidence="1">The sequence shown here is derived from an EMBL/GenBank/DDBJ whole genome shotgun (WGS) entry which is preliminary data.</text>
</comment>
<keyword evidence="2" id="KW-1185">Reference proteome</keyword>
<evidence type="ECO:0000313" key="2">
    <source>
        <dbReference type="Proteomes" id="UP001179361"/>
    </source>
</evidence>
<sequence>MTAGAVLPFVLLGVGAGKRVRLMHAARAALGLAPAQVIEWRDWLARPALLDAAVARPCVLKIESPGDDATLHHALLTNGCAALGLPAPRAPEHGELSLSAAWFKGFTRAMEAVAALLARQPHVRVLNAPHELLLMTDKLRCQQHLQAHGVPVARLFGLVEGYDHLRALLDEHRLDRVFIKARYGSSASGVIAYRRNGRGAEQTTSSAHLAGSVVYNVKRLRRYDRHADIVQLVDLLAAQEAYLEGWLPKPRHGMAHYDVRVLTIGGQAAHRVARVGASMMTNLHLDNRRADVDALLDSADRAALTATAHGAAAAFPASHVIGLDIVARQGKAHVLEANAFGDLLPGLLHDGLDSYAGQLQSFVRHEA</sequence>
<dbReference type="RefSeq" id="WP_231060453.1">
    <property type="nucleotide sequence ID" value="NZ_JAJNOC010000011.1"/>
</dbReference>
<dbReference type="PANTHER" id="PTHR21621:SF0">
    <property type="entry name" value="BETA-CITRYLGLUTAMATE SYNTHASE B-RELATED"/>
    <property type="match status" value="1"/>
</dbReference>
<gene>
    <name evidence="1" type="ORF">LQ564_23010</name>
</gene>
<reference evidence="1" key="1">
    <citation type="submission" date="2021-11" db="EMBL/GenBank/DDBJ databases">
        <title>The complete genome of Massilia sp sp. G4R7.</title>
        <authorList>
            <person name="Liu L."/>
            <person name="Yue J."/>
            <person name="Yuan J."/>
            <person name="Yang F."/>
            <person name="Li L."/>
        </authorList>
    </citation>
    <scope>NUCLEOTIDE SEQUENCE</scope>
    <source>
        <strain evidence="1">G4R7</strain>
    </source>
</reference>
<evidence type="ECO:0000313" key="1">
    <source>
        <dbReference type="EMBL" id="MCD2519177.1"/>
    </source>
</evidence>
<dbReference type="Gene3D" id="3.30.470.20">
    <property type="entry name" value="ATP-grasp fold, B domain"/>
    <property type="match status" value="1"/>
</dbReference>
<dbReference type="NCBIfam" id="NF038074">
    <property type="entry name" value="fam_STM4014"/>
    <property type="match status" value="1"/>
</dbReference>
<name>A0ABS8QBQ5_9BURK</name>
<dbReference type="InterPro" id="IPR047778">
    <property type="entry name" value="STM4014-like"/>
</dbReference>
<dbReference type="PANTHER" id="PTHR21621">
    <property type="entry name" value="RIBOSOMAL PROTEIN S6 MODIFICATION PROTEIN"/>
    <property type="match status" value="1"/>
</dbReference>
<proteinExistence type="predicted"/>